<evidence type="ECO:0000256" key="2">
    <source>
        <dbReference type="ARBA" id="ARBA00022741"/>
    </source>
</evidence>
<dbReference type="Gene3D" id="3.30.470.20">
    <property type="entry name" value="ATP-grasp fold, B domain"/>
    <property type="match status" value="1"/>
</dbReference>
<keyword evidence="2 4" id="KW-0547">Nucleotide-binding</keyword>
<dbReference type="SMART" id="SM01209">
    <property type="entry name" value="GARS_A"/>
    <property type="match status" value="1"/>
</dbReference>
<evidence type="ECO:0000256" key="4">
    <source>
        <dbReference type="PROSITE-ProRule" id="PRU00409"/>
    </source>
</evidence>
<name>A0ABW5FKD9_9PSEU</name>
<dbReference type="PANTHER" id="PTHR43585">
    <property type="entry name" value="FUMIPYRROLE BIOSYNTHESIS PROTEIN C"/>
    <property type="match status" value="1"/>
</dbReference>
<dbReference type="EMBL" id="JBHUKR010000004">
    <property type="protein sequence ID" value="MFD2415468.1"/>
    <property type="molecule type" value="Genomic_DNA"/>
</dbReference>
<keyword evidence="3 4" id="KW-0067">ATP-binding</keyword>
<evidence type="ECO:0000256" key="3">
    <source>
        <dbReference type="ARBA" id="ARBA00022840"/>
    </source>
</evidence>
<organism evidence="6 7">
    <name type="scientific">Amycolatopsis pigmentata</name>
    <dbReference type="NCBI Taxonomy" id="450801"/>
    <lineage>
        <taxon>Bacteria</taxon>
        <taxon>Bacillati</taxon>
        <taxon>Actinomycetota</taxon>
        <taxon>Actinomycetes</taxon>
        <taxon>Pseudonocardiales</taxon>
        <taxon>Pseudonocardiaceae</taxon>
        <taxon>Amycolatopsis</taxon>
    </lineage>
</organism>
<feature type="domain" description="ATP-grasp" evidence="5">
    <location>
        <begin position="125"/>
        <end position="317"/>
    </location>
</feature>
<evidence type="ECO:0000313" key="7">
    <source>
        <dbReference type="Proteomes" id="UP001597417"/>
    </source>
</evidence>
<proteinExistence type="predicted"/>
<evidence type="ECO:0000313" key="6">
    <source>
        <dbReference type="EMBL" id="MFD2415468.1"/>
    </source>
</evidence>
<dbReference type="SUPFAM" id="SSF56059">
    <property type="entry name" value="Glutathione synthetase ATP-binding domain-like"/>
    <property type="match status" value="1"/>
</dbReference>
<gene>
    <name evidence="6" type="ORF">ACFSXZ_03910</name>
</gene>
<protein>
    <submittedName>
        <fullName evidence="6">Acetyl-CoA carboxylase biotin carboxylase subunit family protein</fullName>
    </submittedName>
</protein>
<reference evidence="7" key="1">
    <citation type="journal article" date="2019" name="Int. J. Syst. Evol. Microbiol.">
        <title>The Global Catalogue of Microorganisms (GCM) 10K type strain sequencing project: providing services to taxonomists for standard genome sequencing and annotation.</title>
        <authorList>
            <consortium name="The Broad Institute Genomics Platform"/>
            <consortium name="The Broad Institute Genome Sequencing Center for Infectious Disease"/>
            <person name="Wu L."/>
            <person name="Ma J."/>
        </authorList>
    </citation>
    <scope>NUCLEOTIDE SEQUENCE [LARGE SCALE GENOMIC DNA]</scope>
    <source>
        <strain evidence="7">CGMCC 4.7645</strain>
    </source>
</reference>
<dbReference type="Pfam" id="PF13535">
    <property type="entry name" value="ATP-grasp_4"/>
    <property type="match status" value="1"/>
</dbReference>
<accession>A0ABW5FKD9</accession>
<keyword evidence="1" id="KW-0436">Ligase</keyword>
<dbReference type="Gene3D" id="3.40.50.20">
    <property type="match status" value="1"/>
</dbReference>
<dbReference type="Proteomes" id="UP001597417">
    <property type="component" value="Unassembled WGS sequence"/>
</dbReference>
<keyword evidence="7" id="KW-1185">Reference proteome</keyword>
<sequence>MTQAGEDMVLERVLFLRPLHEREIGVLTFARRGVEIVIADHPGSELFGLGDRQIPVDTLVDAFRRGDMSAVEDRIVRFHQQFPLTGITADFDYLLPTVGRLNDRLGLRGHTARTGAVCADKRSQRAMLDKAGVPGPAWRTFTTRAGLSRAAAELGFPVVVKPADRSNSAAVVYAGSEAELDAAYQAVLDQSWTGGYLVERYLDGPEVSVEAITQAGRTSVIAVVAKEIGHPPRFLKLGAEVPAELPERLRGQVHEVAVAAVGALGISDAPTHTELRLTRDGPQVIEVNARIGGLFLAHMVLAATGINLYGAWCDVLHGRTPDLTPSRAAVAVRRCVSEGVGEVTAVVVGDEPVRLAAEHVETRCYVRPGSVLRSIEDNFGIRAVHVACAPTRAAAVAAADRLAGTLDVHFAPVSGRP</sequence>
<dbReference type="PANTHER" id="PTHR43585:SF2">
    <property type="entry name" value="ATP-GRASP ENZYME FSQD"/>
    <property type="match status" value="1"/>
</dbReference>
<dbReference type="InterPro" id="IPR011761">
    <property type="entry name" value="ATP-grasp"/>
</dbReference>
<evidence type="ECO:0000256" key="1">
    <source>
        <dbReference type="ARBA" id="ARBA00022598"/>
    </source>
</evidence>
<dbReference type="PROSITE" id="PS50975">
    <property type="entry name" value="ATP_GRASP"/>
    <property type="match status" value="1"/>
</dbReference>
<dbReference type="RefSeq" id="WP_378261285.1">
    <property type="nucleotide sequence ID" value="NZ_JBHUKR010000004.1"/>
</dbReference>
<dbReference type="InterPro" id="IPR052032">
    <property type="entry name" value="ATP-dep_AA_Ligase"/>
</dbReference>
<comment type="caution">
    <text evidence="6">The sequence shown here is derived from an EMBL/GenBank/DDBJ whole genome shotgun (WGS) entry which is preliminary data.</text>
</comment>
<evidence type="ECO:0000259" key="5">
    <source>
        <dbReference type="PROSITE" id="PS50975"/>
    </source>
</evidence>